<feature type="transmembrane region" description="Helical" evidence="7">
    <location>
        <begin position="220"/>
        <end position="247"/>
    </location>
</feature>
<keyword evidence="3 6" id="KW-0812">Transmembrane</keyword>
<dbReference type="CDD" id="cd10336">
    <property type="entry name" value="SLC6sbd_Tyt1-Like"/>
    <property type="match status" value="1"/>
</dbReference>
<evidence type="ECO:0000256" key="7">
    <source>
        <dbReference type="SAM" id="Phobius"/>
    </source>
</evidence>
<keyword evidence="6" id="KW-0769">Symport</keyword>
<dbReference type="NCBIfam" id="NF037979">
    <property type="entry name" value="Na_transp"/>
    <property type="match status" value="1"/>
</dbReference>
<dbReference type="Pfam" id="PF00209">
    <property type="entry name" value="SNF"/>
    <property type="match status" value="2"/>
</dbReference>
<dbReference type="InterPro" id="IPR047218">
    <property type="entry name" value="YocR/YhdH-like"/>
</dbReference>
<feature type="transmembrane region" description="Helical" evidence="7">
    <location>
        <begin position="314"/>
        <end position="337"/>
    </location>
</feature>
<feature type="transmembrane region" description="Helical" evidence="7">
    <location>
        <begin position="96"/>
        <end position="120"/>
    </location>
</feature>
<protein>
    <recommendedName>
        <fullName evidence="6">Transporter</fullName>
    </recommendedName>
</protein>
<sequence>MLESRCLQGIWSSPLIFIFAASGAAIGLGNIWKFPYMVGENGGGAFLFIYCLCMVLVGLPMLIAEVALGRTVRSNPIDTINDLADRKLIHKNWVAVPYLAGLAGALILTFYSVIAGWAFAYAQRSVTGKLENLNEQQAANLFESLLSSPVELLFWHTIFMALVILTVGQSVTRGLASVVKVLLPALILLLLGLCIFSLMTGDSKRAVEFLTRWRWQDLSFDVALSAIGHALFSLGVGMGAMFAYGAYMNKRMSIVKACSIVAGLDLLVSILATLIIFPLVFQFQLDVESGPSLPFVSLPIIFSSLPAGQLVGTLFFGLLIVAALTSAIAMIELFISWLHERYSISRLKAASLIGGGIWLLGVPIALTFSHWDSKLLFGRNLFELVDDITSFVMLPIAAIALSVLVVWYVPTEMLKNEQITRNPRHYRWWYNVLKFVSIPVMVLLTLAGWIGD</sequence>
<keyword evidence="2 6" id="KW-0813">Transport</keyword>
<reference evidence="8 9" key="1">
    <citation type="submission" date="2019-06" db="EMBL/GenBank/DDBJ databases">
        <title>A novel bacterium of genus Marinomonas, isolated from coastal sand.</title>
        <authorList>
            <person name="Huang H."/>
            <person name="Mo K."/>
            <person name="Hu Y."/>
        </authorList>
    </citation>
    <scope>NUCLEOTIDE SEQUENCE [LARGE SCALE GENOMIC DNA]</scope>
    <source>
        <strain evidence="8 9">HB171799</strain>
    </source>
</reference>
<dbReference type="InterPro" id="IPR037272">
    <property type="entry name" value="SNS_sf"/>
</dbReference>
<keyword evidence="9" id="KW-1185">Reference proteome</keyword>
<evidence type="ECO:0000256" key="4">
    <source>
        <dbReference type="ARBA" id="ARBA00022989"/>
    </source>
</evidence>
<dbReference type="SUPFAM" id="SSF161070">
    <property type="entry name" value="SNF-like"/>
    <property type="match status" value="1"/>
</dbReference>
<dbReference type="EMBL" id="VFRR01000017">
    <property type="protein sequence ID" value="TPE50855.1"/>
    <property type="molecule type" value="Genomic_DNA"/>
</dbReference>
<dbReference type="PROSITE" id="PS50267">
    <property type="entry name" value="NA_NEUROTRAN_SYMP_3"/>
    <property type="match status" value="1"/>
</dbReference>
<name>A0A501WR82_9GAMM</name>
<comment type="similarity">
    <text evidence="6">Belongs to the sodium:neurotransmitter symporter (SNF) (TC 2.A.22) family.</text>
</comment>
<dbReference type="PRINTS" id="PR00176">
    <property type="entry name" value="NANEUSMPORT"/>
</dbReference>
<evidence type="ECO:0000256" key="6">
    <source>
        <dbReference type="RuleBase" id="RU003732"/>
    </source>
</evidence>
<dbReference type="PANTHER" id="PTHR42948:SF1">
    <property type="entry name" value="TRANSPORTER"/>
    <property type="match status" value="1"/>
</dbReference>
<dbReference type="AlphaFoldDB" id="A0A501WR82"/>
<evidence type="ECO:0000256" key="3">
    <source>
        <dbReference type="ARBA" id="ARBA00022692"/>
    </source>
</evidence>
<organism evidence="8 9">
    <name type="scientific">Maribrevibacterium harenarium</name>
    <dbReference type="NCBI Taxonomy" id="2589817"/>
    <lineage>
        <taxon>Bacteria</taxon>
        <taxon>Pseudomonadati</taxon>
        <taxon>Pseudomonadota</taxon>
        <taxon>Gammaproteobacteria</taxon>
        <taxon>Oceanospirillales</taxon>
        <taxon>Oceanospirillaceae</taxon>
        <taxon>Maribrevibacterium</taxon>
    </lineage>
</organism>
<dbReference type="OrthoDB" id="9762833at2"/>
<evidence type="ECO:0000313" key="8">
    <source>
        <dbReference type="EMBL" id="TPE50855.1"/>
    </source>
</evidence>
<feature type="transmembrane region" description="Helical" evidence="7">
    <location>
        <begin position="349"/>
        <end position="368"/>
    </location>
</feature>
<accession>A0A501WR82</accession>
<evidence type="ECO:0000256" key="5">
    <source>
        <dbReference type="ARBA" id="ARBA00023136"/>
    </source>
</evidence>
<feature type="transmembrane region" description="Helical" evidence="7">
    <location>
        <begin position="388"/>
        <end position="409"/>
    </location>
</feature>
<dbReference type="GO" id="GO:0016020">
    <property type="term" value="C:membrane"/>
    <property type="evidence" value="ECO:0007669"/>
    <property type="project" value="UniProtKB-SubCell"/>
</dbReference>
<feature type="transmembrane region" description="Helical" evidence="7">
    <location>
        <begin position="12"/>
        <end position="32"/>
    </location>
</feature>
<feature type="transmembrane region" description="Helical" evidence="7">
    <location>
        <begin position="44"/>
        <end position="64"/>
    </location>
</feature>
<keyword evidence="4 7" id="KW-1133">Transmembrane helix</keyword>
<proteinExistence type="inferred from homology"/>
<evidence type="ECO:0000256" key="1">
    <source>
        <dbReference type="ARBA" id="ARBA00004141"/>
    </source>
</evidence>
<dbReference type="PANTHER" id="PTHR42948">
    <property type="entry name" value="TRANSPORTER"/>
    <property type="match status" value="1"/>
</dbReference>
<comment type="caution">
    <text evidence="8">The sequence shown here is derived from an EMBL/GenBank/DDBJ whole genome shotgun (WGS) entry which is preliminary data.</text>
</comment>
<feature type="transmembrane region" description="Helical" evidence="7">
    <location>
        <begin position="152"/>
        <end position="169"/>
    </location>
</feature>
<dbReference type="RefSeq" id="WP_140588865.1">
    <property type="nucleotide sequence ID" value="NZ_VFRR01000017.1"/>
</dbReference>
<gene>
    <name evidence="8" type="ORF">FJM67_09810</name>
</gene>
<feature type="transmembrane region" description="Helical" evidence="7">
    <location>
        <begin position="429"/>
        <end position="450"/>
    </location>
</feature>
<feature type="transmembrane region" description="Helical" evidence="7">
    <location>
        <begin position="181"/>
        <end position="200"/>
    </location>
</feature>
<feature type="transmembrane region" description="Helical" evidence="7">
    <location>
        <begin position="259"/>
        <end position="281"/>
    </location>
</feature>
<dbReference type="PROSITE" id="PS00610">
    <property type="entry name" value="NA_NEUROTRAN_SYMP_1"/>
    <property type="match status" value="1"/>
</dbReference>
<evidence type="ECO:0000313" key="9">
    <source>
        <dbReference type="Proteomes" id="UP000315901"/>
    </source>
</evidence>
<dbReference type="Proteomes" id="UP000315901">
    <property type="component" value="Unassembled WGS sequence"/>
</dbReference>
<dbReference type="GO" id="GO:0015293">
    <property type="term" value="F:symporter activity"/>
    <property type="evidence" value="ECO:0007669"/>
    <property type="project" value="UniProtKB-KW"/>
</dbReference>
<comment type="subcellular location">
    <subcellularLocation>
        <location evidence="1">Membrane</location>
        <topology evidence="1">Multi-pass membrane protein</topology>
    </subcellularLocation>
</comment>
<evidence type="ECO:0000256" key="2">
    <source>
        <dbReference type="ARBA" id="ARBA00022448"/>
    </source>
</evidence>
<dbReference type="InterPro" id="IPR000175">
    <property type="entry name" value="Na/ntran_symport"/>
</dbReference>
<keyword evidence="5 7" id="KW-0472">Membrane</keyword>